<evidence type="ECO:0000313" key="6">
    <source>
        <dbReference type="EMBL" id="UQS23582.1"/>
    </source>
</evidence>
<protein>
    <submittedName>
        <fullName evidence="6">TetR/AcrR family transcriptional regulator</fullName>
    </submittedName>
</protein>
<reference evidence="6" key="1">
    <citation type="submission" date="2022-01" db="EMBL/GenBank/DDBJ databases">
        <title>PSI-footprinting approach for the identification of protein synthesis inhibitor producers.</title>
        <authorList>
            <person name="Handel F."/>
            <person name="Kulik A."/>
            <person name="Wex K.W."/>
            <person name="Berscheid A."/>
            <person name="Saur J.S."/>
            <person name="Winkler A."/>
            <person name="Wibberg D."/>
            <person name="Kalinowski J."/>
            <person name="Broetz-Oesterhelt H."/>
            <person name="Mast Y."/>
        </authorList>
    </citation>
    <scope>NUCLEOTIDE SEQUENCE</scope>
    <source>
        <strain evidence="6">KNN 49.3e</strain>
    </source>
</reference>
<sequence>MATDARRPGRPRTGVREAVLAAAEEILAEAGVARLSTKEIARRAGVAESSIFYHFGDRLGLLRAVVHLHLPRYKEVAAEVGRRAGHGSVRDNLVELLDSLEAFYTRITPVLAVVQADHELRDLFTKRSAEADIGPRRGLAPVVDYLARERDLGRVRADADLDAVALIILGTAHQRAVYRVLGGTPGVAGTAQVVETLLPGLLPG</sequence>
<evidence type="ECO:0000256" key="1">
    <source>
        <dbReference type="ARBA" id="ARBA00023015"/>
    </source>
</evidence>
<dbReference type="PROSITE" id="PS50977">
    <property type="entry name" value="HTH_TETR_2"/>
    <property type="match status" value="1"/>
</dbReference>
<name>A0ABY4NU44_9PSEU</name>
<dbReference type="EMBL" id="CP091196">
    <property type="protein sequence ID" value="UQS23582.1"/>
    <property type="molecule type" value="Genomic_DNA"/>
</dbReference>
<dbReference type="SUPFAM" id="SSF48498">
    <property type="entry name" value="Tetracyclin repressor-like, C-terminal domain"/>
    <property type="match status" value="1"/>
</dbReference>
<dbReference type="PRINTS" id="PR00455">
    <property type="entry name" value="HTHTETR"/>
</dbReference>
<gene>
    <name evidence="6" type="ORF">L1857_12485</name>
</gene>
<keyword evidence="2 4" id="KW-0238">DNA-binding</keyword>
<feature type="domain" description="HTH tetR-type" evidence="5">
    <location>
        <begin position="13"/>
        <end position="73"/>
    </location>
</feature>
<evidence type="ECO:0000313" key="7">
    <source>
        <dbReference type="Proteomes" id="UP000830158"/>
    </source>
</evidence>
<dbReference type="PANTHER" id="PTHR30055:SF238">
    <property type="entry name" value="MYCOFACTOCIN BIOSYNTHESIS TRANSCRIPTIONAL REGULATOR MFTR-RELATED"/>
    <property type="match status" value="1"/>
</dbReference>
<keyword evidence="3" id="KW-0804">Transcription</keyword>
<evidence type="ECO:0000256" key="2">
    <source>
        <dbReference type="ARBA" id="ARBA00023125"/>
    </source>
</evidence>
<keyword evidence="1" id="KW-0805">Transcription regulation</keyword>
<dbReference type="InterPro" id="IPR009057">
    <property type="entry name" value="Homeodomain-like_sf"/>
</dbReference>
<keyword evidence="7" id="KW-1185">Reference proteome</keyword>
<dbReference type="InterPro" id="IPR036271">
    <property type="entry name" value="Tet_transcr_reg_TetR-rel_C_sf"/>
</dbReference>
<dbReference type="SUPFAM" id="SSF46689">
    <property type="entry name" value="Homeodomain-like"/>
    <property type="match status" value="1"/>
</dbReference>
<dbReference type="InterPro" id="IPR001647">
    <property type="entry name" value="HTH_TetR"/>
</dbReference>
<feature type="DNA-binding region" description="H-T-H motif" evidence="4">
    <location>
        <begin position="36"/>
        <end position="55"/>
    </location>
</feature>
<evidence type="ECO:0000256" key="4">
    <source>
        <dbReference type="PROSITE-ProRule" id="PRU00335"/>
    </source>
</evidence>
<organism evidence="6 7">
    <name type="scientific">Amycolatopsis thermalba</name>
    <dbReference type="NCBI Taxonomy" id="944492"/>
    <lineage>
        <taxon>Bacteria</taxon>
        <taxon>Bacillati</taxon>
        <taxon>Actinomycetota</taxon>
        <taxon>Actinomycetes</taxon>
        <taxon>Pseudonocardiales</taxon>
        <taxon>Pseudonocardiaceae</taxon>
        <taxon>Amycolatopsis</taxon>
    </lineage>
</organism>
<dbReference type="PANTHER" id="PTHR30055">
    <property type="entry name" value="HTH-TYPE TRANSCRIPTIONAL REGULATOR RUTR"/>
    <property type="match status" value="1"/>
</dbReference>
<dbReference type="InterPro" id="IPR050109">
    <property type="entry name" value="HTH-type_TetR-like_transc_reg"/>
</dbReference>
<evidence type="ECO:0000259" key="5">
    <source>
        <dbReference type="PROSITE" id="PS50977"/>
    </source>
</evidence>
<dbReference type="RefSeq" id="WP_233157181.1">
    <property type="nucleotide sequence ID" value="NZ_CP091196.1"/>
</dbReference>
<dbReference type="Gene3D" id="1.10.357.10">
    <property type="entry name" value="Tetracycline Repressor, domain 2"/>
    <property type="match status" value="1"/>
</dbReference>
<accession>A0ABY4NU44</accession>
<proteinExistence type="predicted"/>
<dbReference type="Pfam" id="PF00440">
    <property type="entry name" value="TetR_N"/>
    <property type="match status" value="1"/>
</dbReference>
<dbReference type="Proteomes" id="UP000830158">
    <property type="component" value="Chromosome"/>
</dbReference>
<evidence type="ECO:0000256" key="3">
    <source>
        <dbReference type="ARBA" id="ARBA00023163"/>
    </source>
</evidence>